<keyword evidence="14" id="KW-1185">Reference proteome</keyword>
<dbReference type="SUPFAM" id="SSF55718">
    <property type="entry name" value="SCP-like"/>
    <property type="match status" value="2"/>
</dbReference>
<feature type="domain" description="Peroxisomal multifunctional enzyme type 2-like N-terminal" evidence="12">
    <location>
        <begin position="262"/>
        <end position="377"/>
    </location>
</feature>
<evidence type="ECO:0000313" key="14">
    <source>
        <dbReference type="Proteomes" id="UP001217089"/>
    </source>
</evidence>
<evidence type="ECO:0000256" key="7">
    <source>
        <dbReference type="ARBA" id="ARBA00023140"/>
    </source>
</evidence>
<feature type="domain" description="MaoC-like" evidence="10">
    <location>
        <begin position="396"/>
        <end position="483"/>
    </location>
</feature>
<keyword evidence="5" id="KW-0560">Oxidoreductase</keyword>
<keyword evidence="7" id="KW-0576">Peroxisome</keyword>
<reference evidence="13 14" key="1">
    <citation type="submission" date="2022-12" db="EMBL/GenBank/DDBJ databases">
        <title>Chromosome-level genome of Tegillarca granosa.</title>
        <authorList>
            <person name="Kim J."/>
        </authorList>
    </citation>
    <scope>NUCLEOTIDE SEQUENCE [LARGE SCALE GENOMIC DNA]</scope>
    <source>
        <strain evidence="13">Teg-2019</strain>
        <tissue evidence="13">Adductor muscle</tissue>
    </source>
</reference>
<feature type="region of interest" description="Disordered" evidence="9">
    <location>
        <begin position="383"/>
        <end position="405"/>
    </location>
</feature>
<dbReference type="Pfam" id="PF00106">
    <property type="entry name" value="adh_short"/>
    <property type="match status" value="1"/>
</dbReference>
<organism evidence="13 14">
    <name type="scientific">Tegillarca granosa</name>
    <name type="common">Malaysian cockle</name>
    <name type="synonym">Anadara granosa</name>
    <dbReference type="NCBI Taxonomy" id="220873"/>
    <lineage>
        <taxon>Eukaryota</taxon>
        <taxon>Metazoa</taxon>
        <taxon>Spiralia</taxon>
        <taxon>Lophotrochozoa</taxon>
        <taxon>Mollusca</taxon>
        <taxon>Bivalvia</taxon>
        <taxon>Autobranchia</taxon>
        <taxon>Pteriomorphia</taxon>
        <taxon>Arcoida</taxon>
        <taxon>Arcoidea</taxon>
        <taxon>Arcidae</taxon>
        <taxon>Tegillarca</taxon>
    </lineage>
</organism>
<dbReference type="Pfam" id="PF22622">
    <property type="entry name" value="MFE-2_hydrat-2_N"/>
    <property type="match status" value="1"/>
</dbReference>
<dbReference type="PANTHER" id="PTHR45024:SF2">
    <property type="entry name" value="SCP2 DOMAIN-CONTAINING PROTEIN"/>
    <property type="match status" value="1"/>
</dbReference>
<protein>
    <recommendedName>
        <fullName evidence="15">Hydroxysteroid 17-beta dehydrogenase 4</fullName>
    </recommendedName>
</protein>
<evidence type="ECO:0000259" key="12">
    <source>
        <dbReference type="Pfam" id="PF22622"/>
    </source>
</evidence>
<evidence type="ECO:0000259" key="11">
    <source>
        <dbReference type="Pfam" id="PF02036"/>
    </source>
</evidence>
<dbReference type="Gene3D" id="3.10.129.10">
    <property type="entry name" value="Hotdog Thioesterase"/>
    <property type="match status" value="2"/>
</dbReference>
<dbReference type="InterPro" id="IPR003033">
    <property type="entry name" value="SCP2_sterol-bd_dom"/>
</dbReference>
<dbReference type="PANTHER" id="PTHR45024">
    <property type="entry name" value="DEHYDROGENASES, SHORT CHAIN"/>
    <property type="match status" value="1"/>
</dbReference>
<proteinExistence type="inferred from homology"/>
<feature type="domain" description="SCP2" evidence="11">
    <location>
        <begin position="639"/>
        <end position="714"/>
    </location>
</feature>
<keyword evidence="4" id="KW-0276">Fatty acid metabolism</keyword>
<dbReference type="Gene3D" id="3.40.50.720">
    <property type="entry name" value="NAD(P)-binding Rossmann-like Domain"/>
    <property type="match status" value="1"/>
</dbReference>
<dbReference type="PRINTS" id="PR00081">
    <property type="entry name" value="GDHRDH"/>
</dbReference>
<dbReference type="InterPro" id="IPR051687">
    <property type="entry name" value="Peroxisomal_Beta-Oxidation"/>
</dbReference>
<evidence type="ECO:0000256" key="1">
    <source>
        <dbReference type="ARBA" id="ARBA00004275"/>
    </source>
</evidence>
<name>A0ABQ9EIQ1_TEGGR</name>
<evidence type="ECO:0008006" key="15">
    <source>
        <dbReference type="Google" id="ProtNLM"/>
    </source>
</evidence>
<comment type="pathway">
    <text evidence="2">Lipid metabolism; fatty acid beta-oxidation.</text>
</comment>
<evidence type="ECO:0000256" key="5">
    <source>
        <dbReference type="ARBA" id="ARBA00023002"/>
    </source>
</evidence>
<evidence type="ECO:0000313" key="13">
    <source>
        <dbReference type="EMBL" id="KAJ8304649.1"/>
    </source>
</evidence>
<dbReference type="InterPro" id="IPR029069">
    <property type="entry name" value="HotDog_dom_sf"/>
</dbReference>
<dbReference type="EMBL" id="JARBDR010000903">
    <property type="protein sequence ID" value="KAJ8304649.1"/>
    <property type="molecule type" value="Genomic_DNA"/>
</dbReference>
<keyword evidence="6" id="KW-0443">Lipid metabolism</keyword>
<dbReference type="Gene3D" id="1.10.287.4290">
    <property type="match status" value="1"/>
</dbReference>
<dbReference type="Gene3D" id="3.30.1050.10">
    <property type="entry name" value="SCP2 sterol-binding domain"/>
    <property type="match status" value="2"/>
</dbReference>
<dbReference type="InterPro" id="IPR002539">
    <property type="entry name" value="MaoC-like_dom"/>
</dbReference>
<dbReference type="CDD" id="cd03448">
    <property type="entry name" value="HDE_HSD"/>
    <property type="match status" value="1"/>
</dbReference>
<evidence type="ECO:0000259" key="10">
    <source>
        <dbReference type="Pfam" id="PF01575"/>
    </source>
</evidence>
<dbReference type="SUPFAM" id="SSF51735">
    <property type="entry name" value="NAD(P)-binding Rossmann-fold domains"/>
    <property type="match status" value="1"/>
</dbReference>
<feature type="domain" description="SCP2" evidence="11">
    <location>
        <begin position="510"/>
        <end position="596"/>
    </location>
</feature>
<dbReference type="InterPro" id="IPR036527">
    <property type="entry name" value="SCP2_sterol-bd_dom_sf"/>
</dbReference>
<keyword evidence="8" id="KW-0456">Lyase</keyword>
<comment type="similarity">
    <text evidence="3">Belongs to the short-chain dehydrogenases/reductases (SDR) family.</text>
</comment>
<dbReference type="InterPro" id="IPR002347">
    <property type="entry name" value="SDR_fam"/>
</dbReference>
<evidence type="ECO:0000256" key="4">
    <source>
        <dbReference type="ARBA" id="ARBA00022832"/>
    </source>
</evidence>
<evidence type="ECO:0000256" key="6">
    <source>
        <dbReference type="ARBA" id="ARBA00023098"/>
    </source>
</evidence>
<dbReference type="Pfam" id="PF01575">
    <property type="entry name" value="MaoC_dehydratas"/>
    <property type="match status" value="1"/>
</dbReference>
<evidence type="ECO:0000256" key="2">
    <source>
        <dbReference type="ARBA" id="ARBA00005005"/>
    </source>
</evidence>
<dbReference type="SUPFAM" id="SSF54637">
    <property type="entry name" value="Thioesterase/thiol ester dehydrase-isomerase"/>
    <property type="match status" value="2"/>
</dbReference>
<evidence type="ECO:0000256" key="8">
    <source>
        <dbReference type="ARBA" id="ARBA00023239"/>
    </source>
</evidence>
<comment type="caution">
    <text evidence="13">The sequence shown here is derived from an EMBL/GenBank/DDBJ whole genome shotgun (WGS) entry which is preliminary data.</text>
</comment>
<dbReference type="Proteomes" id="UP001217089">
    <property type="component" value="Unassembled WGS sequence"/>
</dbReference>
<evidence type="ECO:0000256" key="3">
    <source>
        <dbReference type="ARBA" id="ARBA00006484"/>
    </source>
</evidence>
<comment type="subcellular location">
    <subcellularLocation>
        <location evidence="1">Peroxisome</location>
    </subcellularLocation>
</comment>
<gene>
    <name evidence="13" type="ORF">KUTeg_018232</name>
</gene>
<sequence>MAAPLRFDGKVALITGAGNGLGKEYALLFAERGASVVVNDLGGDISGQGKSRAADVVVNEIKSKGGIAVANYDSVEDGEKVVKTALENFGRIDIVVNNADLIHRVHLRGSFMVTRAAWPHMKKNNYGRVIMTTSAAGLYGNFGQANYSAEMLEALKPEYVAPLVCYLCHESCEETHSVFEVGAGWIAKLRFERTLGAVCRTKGKKMTPEAVRDNWSKITDFTDATKSDGGMGDTTRVMLNILKEVESGGEAALAFRSKPSIFEYTGKDVILYNLGGSEDFCAVPSFAVIPSFKSLIDSNAMGGGIPGFSVDPTKILHGEQYVEIYKPLKTAGKLTSHVRISDVLDKGSGAFIIQDIETFDEQGEKVMFNQFGTFVVGAGKFGGKRTSQKAKEPISAPKRSPDSSIIEKTSVDQAALYRLSGDRNPLHIDPSFAAMGGFATPILHGLCSFGFATRHVRFAKPVLPGQSLRTDMWKEGNRIHFQCTTGSGLESDAIFQEMSALVEKHPNIGTKANSVFQWNITKGGKTVASWTFDMKGSKSSIYNGAAKNKADCTLTLSDENMVKMVNGNLDAQQAFFKGDLKIQGNIMLAQKLSDVFNAMKAVRDGASTSGGAPAKSASSGLECDALFQGMAKIVEMQPDLGKKVNAVFQWNVTKGGKTQGQWTMDFKGPTSAIYSGPPKQKKADCTLTMSDENMAYFKGELKIGGNIMLAQKLGDVNIKKTAFFHGNSVFFMVLHTQQHVVFTG</sequence>
<dbReference type="Pfam" id="PF02036">
    <property type="entry name" value="SCP2"/>
    <property type="match status" value="2"/>
</dbReference>
<dbReference type="InterPro" id="IPR054357">
    <property type="entry name" value="MFE-2_N"/>
</dbReference>
<dbReference type="InterPro" id="IPR036291">
    <property type="entry name" value="NAD(P)-bd_dom_sf"/>
</dbReference>
<evidence type="ECO:0000256" key="9">
    <source>
        <dbReference type="SAM" id="MobiDB-lite"/>
    </source>
</evidence>
<accession>A0ABQ9EIQ1</accession>